<evidence type="ECO:0000313" key="2">
    <source>
        <dbReference type="Proteomes" id="UP000193380"/>
    </source>
</evidence>
<organism evidence="1 2">
    <name type="scientific">Oncorhynchus mykiss</name>
    <name type="common">Rainbow trout</name>
    <name type="synonym">Salmo gairdneri</name>
    <dbReference type="NCBI Taxonomy" id="8022"/>
    <lineage>
        <taxon>Eukaryota</taxon>
        <taxon>Metazoa</taxon>
        <taxon>Chordata</taxon>
        <taxon>Craniata</taxon>
        <taxon>Vertebrata</taxon>
        <taxon>Euteleostomi</taxon>
        <taxon>Actinopterygii</taxon>
        <taxon>Neopterygii</taxon>
        <taxon>Teleostei</taxon>
        <taxon>Protacanthopterygii</taxon>
        <taxon>Salmoniformes</taxon>
        <taxon>Salmonidae</taxon>
        <taxon>Salmoninae</taxon>
        <taxon>Oncorhynchus</taxon>
    </lineage>
</organism>
<reference evidence="1" key="1">
    <citation type="journal article" date="2014" name="Nat. Commun.">
        <title>The rainbow trout genome provides novel insights into evolution after whole-genome duplication in vertebrates.</title>
        <authorList>
            <person name="Berthelot C."/>
            <person name="Brunet F."/>
            <person name="Chalopin D."/>
            <person name="Juanchich A."/>
            <person name="Bernard M."/>
            <person name="Noel B."/>
            <person name="Bento P."/>
            <person name="Da Silva C."/>
            <person name="Labadie K."/>
            <person name="Alberti A."/>
            <person name="Aury J.M."/>
            <person name="Louis A."/>
            <person name="Dehais P."/>
            <person name="Bardou P."/>
            <person name="Montfort J."/>
            <person name="Klopp C."/>
            <person name="Cabau C."/>
            <person name="Gaspin C."/>
            <person name="Thorgaard G.H."/>
            <person name="Boussaha M."/>
            <person name="Quillet E."/>
            <person name="Guyomard R."/>
            <person name="Galiana D."/>
            <person name="Bobe J."/>
            <person name="Volff J.N."/>
            <person name="Genet C."/>
            <person name="Wincker P."/>
            <person name="Jaillon O."/>
            <person name="Roest Crollius H."/>
            <person name="Guiguen Y."/>
        </authorList>
    </citation>
    <scope>NUCLEOTIDE SEQUENCE [LARGE SCALE GENOMIC DNA]</scope>
</reference>
<dbReference type="EMBL" id="FR978713">
    <property type="protein sequence ID" value="CDR18487.1"/>
    <property type="molecule type" value="Genomic_DNA"/>
</dbReference>
<reference evidence="1" key="2">
    <citation type="submission" date="2014-03" db="EMBL/GenBank/DDBJ databases">
        <authorList>
            <person name="Genoscope - CEA"/>
        </authorList>
    </citation>
    <scope>NUCLEOTIDE SEQUENCE</scope>
</reference>
<sequence length="63" mass="6710">MTSVLCGRARLVMTQSSGRQALAALRVGWIRTFSAAGSDEPYFVVSRGDSDSGKATAIWTTTL</sequence>
<dbReference type="AlphaFoldDB" id="A0A061AF08"/>
<protein>
    <submittedName>
        <fullName evidence="1">Uncharacterized protein</fullName>
    </submittedName>
</protein>
<dbReference type="STRING" id="8022.A0A061AF08"/>
<accession>A0A061AF08</accession>
<feature type="non-terminal residue" evidence="1">
    <location>
        <position position="63"/>
    </location>
</feature>
<dbReference type="PaxDb" id="8022-A0A061AF08"/>
<proteinExistence type="predicted"/>
<dbReference type="Proteomes" id="UP000193380">
    <property type="component" value="Unassembled WGS sequence"/>
</dbReference>
<gene>
    <name evidence="1" type="ORF">GSONMT00002487001</name>
</gene>
<evidence type="ECO:0000313" key="1">
    <source>
        <dbReference type="EMBL" id="CDR18487.1"/>
    </source>
</evidence>
<name>A0A061AF08_ONCMY</name>